<protein>
    <submittedName>
        <fullName evidence="2">Uncharacterized protein</fullName>
    </submittedName>
</protein>
<dbReference type="PANTHER" id="PTHR37729">
    <property type="entry name" value="NEUROFILAMENT PROTEIN-LIKE PROTEIN"/>
    <property type="match status" value="1"/>
</dbReference>
<keyword evidence="3" id="KW-1185">Reference proteome</keyword>
<accession>A0ABD1B194</accession>
<feature type="compositionally biased region" description="Basic and acidic residues" evidence="1">
    <location>
        <begin position="266"/>
        <end position="320"/>
    </location>
</feature>
<feature type="region of interest" description="Disordered" evidence="1">
    <location>
        <begin position="81"/>
        <end position="103"/>
    </location>
</feature>
<feature type="compositionally biased region" description="Basic and acidic residues" evidence="1">
    <location>
        <begin position="86"/>
        <end position="103"/>
    </location>
</feature>
<name>A0ABD1B194_CARAN</name>
<feature type="region of interest" description="Disordered" evidence="1">
    <location>
        <begin position="225"/>
        <end position="364"/>
    </location>
</feature>
<dbReference type="PANTHER" id="PTHR37729:SF1">
    <property type="entry name" value="NEUROFILAMENT PROTEIN-LIKE PROTEIN"/>
    <property type="match status" value="1"/>
</dbReference>
<dbReference type="AlphaFoldDB" id="A0ABD1B194"/>
<gene>
    <name evidence="2" type="ORF">V5N11_021301</name>
</gene>
<proteinExistence type="predicted"/>
<feature type="region of interest" description="Disordered" evidence="1">
    <location>
        <begin position="172"/>
        <end position="200"/>
    </location>
</feature>
<sequence>MASDSATVTIITEEPMEMKVNDEIMEKETETVDVVKDKPESDSIQIVVKEEQVDETLRDDDNKVTAESKKESPVVVVEEVADAEESAEKVKDKSDEKKEAKQVKEVNVEAVDDKKDSLEEESVETADVKIVDVSESRNEARMKHEDEVKDVEAVSAADVEIDTTEVKVLEVESKPEKESVSEVEVKAEENSETKEETEVELQVKVEEKTVETKSPEEVVLISQDLVSEPKKETEEVTNSSSVDFIEKISTEADHVMEEPSKDEEENERKDKDVGNKTLKEDESIKEVAEKVVEELETEHEVKESGETKQEEQVGAKEVGVKPKHSNNILSKVKQSLVKAKKAIIGKSPSSKTTSTEAKEEIKVK</sequence>
<comment type="caution">
    <text evidence="2">The sequence shown here is derived from an EMBL/GenBank/DDBJ whole genome shotgun (WGS) entry which is preliminary data.</text>
</comment>
<evidence type="ECO:0000256" key="1">
    <source>
        <dbReference type="SAM" id="MobiDB-lite"/>
    </source>
</evidence>
<organism evidence="2 3">
    <name type="scientific">Cardamine amara subsp. amara</name>
    <dbReference type="NCBI Taxonomy" id="228776"/>
    <lineage>
        <taxon>Eukaryota</taxon>
        <taxon>Viridiplantae</taxon>
        <taxon>Streptophyta</taxon>
        <taxon>Embryophyta</taxon>
        <taxon>Tracheophyta</taxon>
        <taxon>Spermatophyta</taxon>
        <taxon>Magnoliopsida</taxon>
        <taxon>eudicotyledons</taxon>
        <taxon>Gunneridae</taxon>
        <taxon>Pentapetalae</taxon>
        <taxon>rosids</taxon>
        <taxon>malvids</taxon>
        <taxon>Brassicales</taxon>
        <taxon>Brassicaceae</taxon>
        <taxon>Cardamineae</taxon>
        <taxon>Cardamine</taxon>
    </lineage>
</organism>
<dbReference type="Proteomes" id="UP001558713">
    <property type="component" value="Unassembled WGS sequence"/>
</dbReference>
<evidence type="ECO:0000313" key="2">
    <source>
        <dbReference type="EMBL" id="KAL1212747.1"/>
    </source>
</evidence>
<evidence type="ECO:0000313" key="3">
    <source>
        <dbReference type="Proteomes" id="UP001558713"/>
    </source>
</evidence>
<dbReference type="EMBL" id="JBANAX010000362">
    <property type="protein sequence ID" value="KAL1212747.1"/>
    <property type="molecule type" value="Genomic_DNA"/>
</dbReference>
<reference evidence="2 3" key="1">
    <citation type="submission" date="2024-04" db="EMBL/GenBank/DDBJ databases">
        <title>Genome assembly C_amara_ONT_v2.</title>
        <authorList>
            <person name="Yant L."/>
            <person name="Moore C."/>
            <person name="Slenker M."/>
        </authorList>
    </citation>
    <scope>NUCLEOTIDE SEQUENCE [LARGE SCALE GENOMIC DNA]</scope>
    <source>
        <tissue evidence="2">Leaf</tissue>
    </source>
</reference>
<feature type="compositionally biased region" description="Basic and acidic residues" evidence="1">
    <location>
        <begin position="244"/>
        <end position="259"/>
    </location>
</feature>